<evidence type="ECO:0000256" key="4">
    <source>
        <dbReference type="ARBA" id="ARBA00023172"/>
    </source>
</evidence>
<proteinExistence type="inferred from homology"/>
<dbReference type="CDD" id="cd00569">
    <property type="entry name" value="HTH_Hin_like"/>
    <property type="match status" value="1"/>
</dbReference>
<dbReference type="InterPro" id="IPR009057">
    <property type="entry name" value="Homeodomain-like_sf"/>
</dbReference>
<evidence type="ECO:0000256" key="3">
    <source>
        <dbReference type="ARBA" id="ARBA00023125"/>
    </source>
</evidence>
<dbReference type="RefSeq" id="WP_269834911.1">
    <property type="nucleotide sequence ID" value="NZ_JAPZLR010000006.1"/>
</dbReference>
<accession>A0A9X3KNG4</accession>
<dbReference type="PROSITE" id="PS51736">
    <property type="entry name" value="RECOMBINASES_3"/>
    <property type="match status" value="1"/>
</dbReference>
<dbReference type="Gene3D" id="1.10.10.60">
    <property type="entry name" value="Homeodomain-like"/>
    <property type="match status" value="1"/>
</dbReference>
<dbReference type="InterPro" id="IPR036162">
    <property type="entry name" value="Resolvase-like_N_sf"/>
</dbReference>
<dbReference type="InterPro" id="IPR006118">
    <property type="entry name" value="Recombinase_CS"/>
</dbReference>
<keyword evidence="4" id="KW-0233">DNA recombination</keyword>
<keyword evidence="3" id="KW-0238">DNA-binding</keyword>
<dbReference type="InterPro" id="IPR006119">
    <property type="entry name" value="Resolv_N"/>
</dbReference>
<evidence type="ECO:0000256" key="1">
    <source>
        <dbReference type="ARBA" id="ARBA00009913"/>
    </source>
</evidence>
<dbReference type="GO" id="GO:0003677">
    <property type="term" value="F:DNA binding"/>
    <property type="evidence" value="ECO:0007669"/>
    <property type="project" value="UniProtKB-KW"/>
</dbReference>
<gene>
    <name evidence="6" type="ORF">O9X88_10695</name>
</gene>
<comment type="similarity">
    <text evidence="1">Belongs to the site-specific recombinase resolvase family.</text>
</comment>
<dbReference type="SUPFAM" id="SSF46689">
    <property type="entry name" value="Homeodomain-like"/>
    <property type="match status" value="1"/>
</dbReference>
<dbReference type="GO" id="GO:0000150">
    <property type="term" value="F:DNA strand exchange activity"/>
    <property type="evidence" value="ECO:0007669"/>
    <property type="project" value="InterPro"/>
</dbReference>
<evidence type="ECO:0000313" key="6">
    <source>
        <dbReference type="EMBL" id="MCZ7938014.1"/>
    </source>
</evidence>
<dbReference type="EMBL" id="JAPZLR010000006">
    <property type="protein sequence ID" value="MCZ7938014.1"/>
    <property type="molecule type" value="Genomic_DNA"/>
</dbReference>
<comment type="caution">
    <text evidence="6">The sequence shown here is derived from an EMBL/GenBank/DDBJ whole genome shotgun (WGS) entry which is preliminary data.</text>
</comment>
<dbReference type="Pfam" id="PF00239">
    <property type="entry name" value="Resolvase"/>
    <property type="match status" value="1"/>
</dbReference>
<protein>
    <submittedName>
        <fullName evidence="6">Recombinase family protein</fullName>
    </submittedName>
</protein>
<dbReference type="InterPro" id="IPR050639">
    <property type="entry name" value="SSR_resolvase"/>
</dbReference>
<dbReference type="AlphaFoldDB" id="A0A9X3KNG4"/>
<keyword evidence="2" id="KW-0229">DNA integration</keyword>
<dbReference type="CDD" id="cd03768">
    <property type="entry name" value="SR_ResInv"/>
    <property type="match status" value="1"/>
</dbReference>
<dbReference type="GO" id="GO:0015074">
    <property type="term" value="P:DNA integration"/>
    <property type="evidence" value="ECO:0007669"/>
    <property type="project" value="UniProtKB-KW"/>
</dbReference>
<feature type="domain" description="Resolvase/invertase-type recombinase catalytic" evidence="5">
    <location>
        <begin position="47"/>
        <end position="179"/>
    </location>
</feature>
<name>A0A9X3KNG4_9HYPH</name>
<evidence type="ECO:0000259" key="5">
    <source>
        <dbReference type="PROSITE" id="PS51736"/>
    </source>
</evidence>
<evidence type="ECO:0000313" key="7">
    <source>
        <dbReference type="Proteomes" id="UP001151018"/>
    </source>
</evidence>
<reference evidence="6" key="1">
    <citation type="submission" date="2022-12" db="EMBL/GenBank/DDBJ databases">
        <title>Draft genome sequences of 22 rhizogenic Agrobacterium biovar 1 strains, the causative agent of hairy root disease.</title>
        <authorList>
            <person name="Kim N."/>
            <person name="Vargas P."/>
            <person name="Rediers H."/>
        </authorList>
    </citation>
    <scope>NUCLEOTIDE SEQUENCE</scope>
    <source>
        <strain evidence="6">ST15.13.006</strain>
    </source>
</reference>
<dbReference type="SUPFAM" id="SSF53041">
    <property type="entry name" value="Resolvase-like"/>
    <property type="match status" value="1"/>
</dbReference>
<organism evidence="6 7">
    <name type="scientific">Agrobacterium salinitolerans</name>
    <dbReference type="NCBI Taxonomy" id="1183413"/>
    <lineage>
        <taxon>Bacteria</taxon>
        <taxon>Pseudomonadati</taxon>
        <taxon>Pseudomonadota</taxon>
        <taxon>Alphaproteobacteria</taxon>
        <taxon>Hyphomicrobiales</taxon>
        <taxon>Rhizobiaceae</taxon>
        <taxon>Rhizobium/Agrobacterium group</taxon>
        <taxon>Agrobacterium</taxon>
    </lineage>
</organism>
<dbReference type="Gene3D" id="3.40.50.1390">
    <property type="entry name" value="Resolvase, N-terminal catalytic domain"/>
    <property type="match status" value="1"/>
</dbReference>
<dbReference type="SMART" id="SM00857">
    <property type="entry name" value="Resolvase"/>
    <property type="match status" value="1"/>
</dbReference>
<evidence type="ECO:0000256" key="2">
    <source>
        <dbReference type="ARBA" id="ARBA00022908"/>
    </source>
</evidence>
<dbReference type="PANTHER" id="PTHR30461">
    <property type="entry name" value="DNA-INVERTASE FROM LAMBDOID PROPHAGE"/>
    <property type="match status" value="1"/>
</dbReference>
<sequence length="236" mass="26249">MAEQGSSPVGRKTLQKLNMIGDAQEALRNVLDVEQKLNGQAAITLYGFFQCLPLPTNAFDTDVLKCLRSRCTDVLTDEGYSGADFTRPGLTRLLRKLRRGDTIVVWRLDRLGRSLFELLKLIRDLNERGVEFRSLSESLDTGTPAGRLLLHVLASMAEFERSLISERTRAGMAAARARGSRIGRRPAMTEDQRRDARQALANGSATAEAIAKQHGIHPRTLLRTLRVDAQRLDASH</sequence>
<dbReference type="PANTHER" id="PTHR30461:SF2">
    <property type="entry name" value="SERINE RECOMBINASE PINE-RELATED"/>
    <property type="match status" value="1"/>
</dbReference>
<dbReference type="Proteomes" id="UP001151018">
    <property type="component" value="Unassembled WGS sequence"/>
</dbReference>
<dbReference type="PROSITE" id="PS00398">
    <property type="entry name" value="RECOMBINASES_2"/>
    <property type="match status" value="1"/>
</dbReference>